<dbReference type="GO" id="GO:0000156">
    <property type="term" value="F:phosphorelay response regulator activity"/>
    <property type="evidence" value="ECO:0007669"/>
    <property type="project" value="TreeGrafter"/>
</dbReference>
<gene>
    <name evidence="14" type="primary">regX3_2</name>
    <name evidence="12" type="ORF">HMJ28_12020</name>
    <name evidence="14" type="ORF">NCTC13028_02495</name>
    <name evidence="13" type="ORF">SAMN05216497_101194</name>
</gene>
<dbReference type="Proteomes" id="UP000528432">
    <property type="component" value="Unassembled WGS sequence"/>
</dbReference>
<dbReference type="GO" id="GO:0000976">
    <property type="term" value="F:transcription cis-regulatory region binding"/>
    <property type="evidence" value="ECO:0007669"/>
    <property type="project" value="TreeGrafter"/>
</dbReference>
<evidence type="ECO:0000256" key="6">
    <source>
        <dbReference type="ARBA" id="ARBA00023163"/>
    </source>
</evidence>
<dbReference type="Gene3D" id="6.10.250.690">
    <property type="match status" value="1"/>
</dbReference>
<evidence type="ECO:0000256" key="1">
    <source>
        <dbReference type="ARBA" id="ARBA00018672"/>
    </source>
</evidence>
<evidence type="ECO:0000313" key="15">
    <source>
        <dbReference type="Proteomes" id="UP000198811"/>
    </source>
</evidence>
<feature type="modified residue" description="4-aspartylphosphate" evidence="8">
    <location>
        <position position="51"/>
    </location>
</feature>
<feature type="domain" description="Response regulatory" evidence="10">
    <location>
        <begin position="2"/>
        <end position="115"/>
    </location>
</feature>
<keyword evidence="15" id="KW-1185">Reference proteome</keyword>
<dbReference type="GO" id="GO:0005829">
    <property type="term" value="C:cytosol"/>
    <property type="evidence" value="ECO:0007669"/>
    <property type="project" value="TreeGrafter"/>
</dbReference>
<proteinExistence type="predicted"/>
<sequence length="232" mass="26766">MNILIAEDEQDIRELLGLHLIKEDYIVYEASNGIEALDVFNKNDIDLAILDIMMPGLDGFKVLKKIREKSNIPVIFITARGEDENKILGLGLGADDYIVKPFSPMEVVARVKAIFRRIEAYSQNDIDIEKNNKIKNGKLLLDKDACTLYKNGKSIELNAKEYKIIEFLMENKGRVHTKKQIYERVWGYEYYGDANTIMVHISHIRDKIEDNPKEPVYLKTIRGIGYKLEKVE</sequence>
<keyword evidence="6" id="KW-0804">Transcription</keyword>
<keyword evidence="5 9" id="KW-0238">DNA-binding</keyword>
<keyword evidence="4" id="KW-0805">Transcription regulation</keyword>
<dbReference type="PANTHER" id="PTHR48111:SF40">
    <property type="entry name" value="PHOSPHATE REGULON TRANSCRIPTIONAL REGULATORY PROTEIN PHOB"/>
    <property type="match status" value="1"/>
</dbReference>
<dbReference type="InterPro" id="IPR001867">
    <property type="entry name" value="OmpR/PhoB-type_DNA-bd"/>
</dbReference>
<evidence type="ECO:0000256" key="3">
    <source>
        <dbReference type="ARBA" id="ARBA00023012"/>
    </source>
</evidence>
<name>A0A239ZKX5_CLOCO</name>
<dbReference type="CDD" id="cd17574">
    <property type="entry name" value="REC_OmpR"/>
    <property type="match status" value="1"/>
</dbReference>
<feature type="DNA-binding region" description="OmpR/PhoB-type" evidence="9">
    <location>
        <begin position="131"/>
        <end position="230"/>
    </location>
</feature>
<dbReference type="InterPro" id="IPR011006">
    <property type="entry name" value="CheY-like_superfamily"/>
</dbReference>
<evidence type="ECO:0000313" key="13">
    <source>
        <dbReference type="EMBL" id="SDK83983.1"/>
    </source>
</evidence>
<evidence type="ECO:0000256" key="5">
    <source>
        <dbReference type="ARBA" id="ARBA00023125"/>
    </source>
</evidence>
<dbReference type="Pfam" id="PF00072">
    <property type="entry name" value="Response_reg"/>
    <property type="match status" value="1"/>
</dbReference>
<dbReference type="GeneID" id="70576638"/>
<dbReference type="Proteomes" id="UP000250223">
    <property type="component" value="Unassembled WGS sequence"/>
</dbReference>
<dbReference type="STRING" id="1494.SAMN05216497_101194"/>
<dbReference type="EMBL" id="UAWC01000027">
    <property type="protein sequence ID" value="SQB36624.1"/>
    <property type="molecule type" value="Genomic_DNA"/>
</dbReference>
<feature type="domain" description="OmpR/PhoB-type" evidence="11">
    <location>
        <begin position="131"/>
        <end position="230"/>
    </location>
</feature>
<dbReference type="AlphaFoldDB" id="A0A239ZKX5"/>
<reference evidence="13 15" key="1">
    <citation type="submission" date="2016-10" db="EMBL/GenBank/DDBJ databases">
        <authorList>
            <person name="Varghese N."/>
            <person name="Submissions S."/>
        </authorList>
    </citation>
    <scope>NUCLEOTIDE SEQUENCE [LARGE SCALE GENOMIC DNA]</scope>
    <source>
        <strain evidence="13 15">NLAE-zl-C224</strain>
    </source>
</reference>
<dbReference type="SUPFAM" id="SSF46894">
    <property type="entry name" value="C-terminal effector domain of the bipartite response regulators"/>
    <property type="match status" value="1"/>
</dbReference>
<evidence type="ECO:0000256" key="8">
    <source>
        <dbReference type="PROSITE-ProRule" id="PRU00169"/>
    </source>
</evidence>
<dbReference type="OrthoDB" id="9790442at2"/>
<dbReference type="Gene3D" id="3.40.50.2300">
    <property type="match status" value="1"/>
</dbReference>
<reference evidence="14 16" key="2">
    <citation type="submission" date="2018-06" db="EMBL/GenBank/DDBJ databases">
        <authorList>
            <consortium name="Pathogen Informatics"/>
            <person name="Doyle S."/>
        </authorList>
    </citation>
    <scope>NUCLEOTIDE SEQUENCE [LARGE SCALE GENOMIC DNA]</scope>
    <source>
        <strain evidence="14 16">NCTC13028</strain>
    </source>
</reference>
<reference evidence="12 17" key="3">
    <citation type="submission" date="2020-05" db="EMBL/GenBank/DDBJ databases">
        <title>Draft genome sequence of Clostridium cochlearium strain AGROS13 isolated from a sheep dairy farm in New Zealand.</title>
        <authorList>
            <person name="Gupta T.B."/>
            <person name="Jauregui R."/>
            <person name="Risson A.N."/>
            <person name="Brightwell G."/>
            <person name="Maclean P."/>
        </authorList>
    </citation>
    <scope>NUCLEOTIDE SEQUENCE [LARGE SCALE GENOMIC DNA]</scope>
    <source>
        <strain evidence="12 17">AGROS13</strain>
    </source>
</reference>
<dbReference type="FunFam" id="3.40.50.2300:FF:000001">
    <property type="entry name" value="DNA-binding response regulator PhoB"/>
    <property type="match status" value="1"/>
</dbReference>
<evidence type="ECO:0000259" key="11">
    <source>
        <dbReference type="PROSITE" id="PS51755"/>
    </source>
</evidence>
<keyword evidence="3" id="KW-0902">Two-component regulatory system</keyword>
<evidence type="ECO:0000313" key="14">
    <source>
        <dbReference type="EMBL" id="SQB36624.1"/>
    </source>
</evidence>
<dbReference type="Proteomes" id="UP000198811">
    <property type="component" value="Unassembled WGS sequence"/>
</dbReference>
<dbReference type="SMART" id="SM00448">
    <property type="entry name" value="REC"/>
    <property type="match status" value="1"/>
</dbReference>
<evidence type="ECO:0000313" key="16">
    <source>
        <dbReference type="Proteomes" id="UP000250223"/>
    </source>
</evidence>
<evidence type="ECO:0000256" key="2">
    <source>
        <dbReference type="ARBA" id="ARBA00022553"/>
    </source>
</evidence>
<dbReference type="GO" id="GO:0006355">
    <property type="term" value="P:regulation of DNA-templated transcription"/>
    <property type="evidence" value="ECO:0007669"/>
    <property type="project" value="InterPro"/>
</dbReference>
<dbReference type="InterPro" id="IPR016032">
    <property type="entry name" value="Sig_transdc_resp-reg_C-effctor"/>
</dbReference>
<evidence type="ECO:0000259" key="10">
    <source>
        <dbReference type="PROSITE" id="PS50110"/>
    </source>
</evidence>
<dbReference type="Gene3D" id="1.10.10.10">
    <property type="entry name" value="Winged helix-like DNA-binding domain superfamily/Winged helix DNA-binding domain"/>
    <property type="match status" value="1"/>
</dbReference>
<evidence type="ECO:0000256" key="7">
    <source>
        <dbReference type="ARBA" id="ARBA00024867"/>
    </source>
</evidence>
<evidence type="ECO:0000256" key="9">
    <source>
        <dbReference type="PROSITE-ProRule" id="PRU01091"/>
    </source>
</evidence>
<dbReference type="CDD" id="cd00383">
    <property type="entry name" value="trans_reg_C"/>
    <property type="match status" value="1"/>
</dbReference>
<dbReference type="InterPro" id="IPR001789">
    <property type="entry name" value="Sig_transdc_resp-reg_receiver"/>
</dbReference>
<dbReference type="InterPro" id="IPR039420">
    <property type="entry name" value="WalR-like"/>
</dbReference>
<dbReference type="EMBL" id="JABFIF010000034">
    <property type="protein sequence ID" value="NOH17090.1"/>
    <property type="molecule type" value="Genomic_DNA"/>
</dbReference>
<dbReference type="PROSITE" id="PS51755">
    <property type="entry name" value="OMPR_PHOB"/>
    <property type="match status" value="1"/>
</dbReference>
<dbReference type="EMBL" id="FNGL01000001">
    <property type="protein sequence ID" value="SDK83983.1"/>
    <property type="molecule type" value="Genomic_DNA"/>
</dbReference>
<protein>
    <recommendedName>
        <fullName evidence="1">Stage 0 sporulation protein A homolog</fullName>
    </recommendedName>
</protein>
<evidence type="ECO:0000313" key="12">
    <source>
        <dbReference type="EMBL" id="NOH17090.1"/>
    </source>
</evidence>
<organism evidence="12 17">
    <name type="scientific">Clostridium cochlearium</name>
    <dbReference type="NCBI Taxonomy" id="1494"/>
    <lineage>
        <taxon>Bacteria</taxon>
        <taxon>Bacillati</taxon>
        <taxon>Bacillota</taxon>
        <taxon>Clostridia</taxon>
        <taxon>Eubacteriales</taxon>
        <taxon>Clostridiaceae</taxon>
        <taxon>Clostridium</taxon>
    </lineage>
</organism>
<dbReference type="PROSITE" id="PS50110">
    <property type="entry name" value="RESPONSE_REGULATORY"/>
    <property type="match status" value="1"/>
</dbReference>
<keyword evidence="2 8" id="KW-0597">Phosphoprotein</keyword>
<dbReference type="InterPro" id="IPR036388">
    <property type="entry name" value="WH-like_DNA-bd_sf"/>
</dbReference>
<dbReference type="FunFam" id="1.10.10.10:FF:000018">
    <property type="entry name" value="DNA-binding response regulator ResD"/>
    <property type="match status" value="1"/>
</dbReference>
<dbReference type="SUPFAM" id="SSF52172">
    <property type="entry name" value="CheY-like"/>
    <property type="match status" value="1"/>
</dbReference>
<dbReference type="SMART" id="SM00862">
    <property type="entry name" value="Trans_reg_C"/>
    <property type="match status" value="1"/>
</dbReference>
<dbReference type="GO" id="GO:0032993">
    <property type="term" value="C:protein-DNA complex"/>
    <property type="evidence" value="ECO:0007669"/>
    <property type="project" value="TreeGrafter"/>
</dbReference>
<evidence type="ECO:0000313" key="17">
    <source>
        <dbReference type="Proteomes" id="UP000528432"/>
    </source>
</evidence>
<evidence type="ECO:0000256" key="4">
    <source>
        <dbReference type="ARBA" id="ARBA00023015"/>
    </source>
</evidence>
<accession>A0A239ZKX5</accession>
<dbReference type="Pfam" id="PF00486">
    <property type="entry name" value="Trans_reg_C"/>
    <property type="match status" value="1"/>
</dbReference>
<comment type="function">
    <text evidence="7">May play the central regulatory role in sporulation. It may be an element of the effector pathway responsible for the activation of sporulation genes in response to nutritional stress. Spo0A may act in concert with spo0H (a sigma factor) to control the expression of some genes that are critical to the sporulation process.</text>
</comment>
<dbReference type="PANTHER" id="PTHR48111">
    <property type="entry name" value="REGULATOR OF RPOS"/>
    <property type="match status" value="1"/>
</dbReference>
<dbReference type="RefSeq" id="WP_089863056.1">
    <property type="nucleotide sequence ID" value="NZ_CP173238.1"/>
</dbReference>